<dbReference type="PANTHER" id="PTHR31286:SF167">
    <property type="entry name" value="OS09G0268800 PROTEIN"/>
    <property type="match status" value="1"/>
</dbReference>
<dbReference type="GO" id="GO:0008270">
    <property type="term" value="F:zinc ion binding"/>
    <property type="evidence" value="ECO:0007669"/>
    <property type="project" value="UniProtKB-KW"/>
</dbReference>
<dbReference type="EMBL" id="KZ663322">
    <property type="protein sequence ID" value="PPS13665.1"/>
    <property type="molecule type" value="Genomic_DNA"/>
</dbReference>
<protein>
    <recommendedName>
        <fullName evidence="2">CCHC-type domain-containing protein</fullName>
    </recommendedName>
</protein>
<dbReference type="InterPro" id="IPR001878">
    <property type="entry name" value="Znf_CCHC"/>
</dbReference>
<dbReference type="Pfam" id="PF14392">
    <property type="entry name" value="zf-CCHC_4"/>
    <property type="match status" value="1"/>
</dbReference>
<feature type="domain" description="CCHC-type" evidence="2">
    <location>
        <begin position="167"/>
        <end position="180"/>
    </location>
</feature>
<dbReference type="GO" id="GO:0003676">
    <property type="term" value="F:nucleic acid binding"/>
    <property type="evidence" value="ECO:0007669"/>
    <property type="project" value="InterPro"/>
</dbReference>
<gene>
    <name evidence="3" type="ORF">GOBAR_AA06920</name>
</gene>
<keyword evidence="1" id="KW-0862">Zinc</keyword>
<proteinExistence type="predicted"/>
<evidence type="ECO:0000256" key="1">
    <source>
        <dbReference type="PROSITE-ProRule" id="PRU00047"/>
    </source>
</evidence>
<dbReference type="InterPro" id="IPR040256">
    <property type="entry name" value="At4g02000-like"/>
</dbReference>
<dbReference type="PANTHER" id="PTHR31286">
    <property type="entry name" value="GLYCINE-RICH CELL WALL STRUCTURAL PROTEIN 1.8-LIKE"/>
    <property type="match status" value="1"/>
</dbReference>
<evidence type="ECO:0000259" key="2">
    <source>
        <dbReference type="PROSITE" id="PS50158"/>
    </source>
</evidence>
<dbReference type="Proteomes" id="UP000239757">
    <property type="component" value="Unassembled WGS sequence"/>
</dbReference>
<dbReference type="PROSITE" id="PS50158">
    <property type="entry name" value="ZF_CCHC"/>
    <property type="match status" value="1"/>
</dbReference>
<dbReference type="Pfam" id="PF14111">
    <property type="entry name" value="DUF4283"/>
    <property type="match status" value="1"/>
</dbReference>
<dbReference type="InterPro" id="IPR025558">
    <property type="entry name" value="DUF4283"/>
</dbReference>
<organism evidence="3 4">
    <name type="scientific">Gossypium barbadense</name>
    <name type="common">Sea Island cotton</name>
    <name type="synonym">Hibiscus barbadensis</name>
    <dbReference type="NCBI Taxonomy" id="3634"/>
    <lineage>
        <taxon>Eukaryota</taxon>
        <taxon>Viridiplantae</taxon>
        <taxon>Streptophyta</taxon>
        <taxon>Embryophyta</taxon>
        <taxon>Tracheophyta</taxon>
        <taxon>Spermatophyta</taxon>
        <taxon>Magnoliopsida</taxon>
        <taxon>eudicotyledons</taxon>
        <taxon>Gunneridae</taxon>
        <taxon>Pentapetalae</taxon>
        <taxon>rosids</taxon>
        <taxon>malvids</taxon>
        <taxon>Malvales</taxon>
        <taxon>Malvaceae</taxon>
        <taxon>Malvoideae</taxon>
        <taxon>Gossypium</taxon>
    </lineage>
</organism>
<evidence type="ECO:0000313" key="4">
    <source>
        <dbReference type="Proteomes" id="UP000239757"/>
    </source>
</evidence>
<dbReference type="AlphaFoldDB" id="A0A2P5YDK2"/>
<dbReference type="InterPro" id="IPR025836">
    <property type="entry name" value="Zn_knuckle_CX2CX4HX4C"/>
</dbReference>
<sequence>MEESGVAVREKNDEISLLADELIQLSVKCSLVVPNEKRTLICSIWTKKAYTPKSFKAQMKSLWKTKRKFEIQLVGQNLFLIVFDLEDDLEAIMEGRPWLFQFVKKDLLHAIGVTFGGVLRSKIAGELYCLKINLDVQKPLRRGVFVSIDDKNMSWLSFKYEKLPVFCFGCGRMGHSLHNCVKLDPAEKNRISVDPPYSLALKAESNQMGKESLKFNLLSKKTVSQRSYVGFIEVMVDNGKNSGEENTLKWKSPTALKLEDLLETFKR</sequence>
<reference evidence="3 4" key="1">
    <citation type="submission" date="2015-01" db="EMBL/GenBank/DDBJ databases">
        <title>Genome of allotetraploid Gossypium barbadense reveals genomic plasticity and fiber elongation in cotton evolution.</title>
        <authorList>
            <person name="Chen X."/>
            <person name="Liu X."/>
            <person name="Zhao B."/>
            <person name="Zheng H."/>
            <person name="Hu Y."/>
            <person name="Lu G."/>
            <person name="Yang C."/>
            <person name="Chen J."/>
            <person name="Shan C."/>
            <person name="Zhang L."/>
            <person name="Zhou Y."/>
            <person name="Wang L."/>
            <person name="Guo W."/>
            <person name="Bai Y."/>
            <person name="Ruan J."/>
            <person name="Shangguan X."/>
            <person name="Mao Y."/>
            <person name="Jiang J."/>
            <person name="Zhu Y."/>
            <person name="Lei J."/>
            <person name="Kang H."/>
            <person name="Chen S."/>
            <person name="He X."/>
            <person name="Wang R."/>
            <person name="Wang Y."/>
            <person name="Chen J."/>
            <person name="Wang L."/>
            <person name="Yu S."/>
            <person name="Wang B."/>
            <person name="Wei J."/>
            <person name="Song S."/>
            <person name="Lu X."/>
            <person name="Gao Z."/>
            <person name="Gu W."/>
            <person name="Deng X."/>
            <person name="Ma D."/>
            <person name="Wang S."/>
            <person name="Liang W."/>
            <person name="Fang L."/>
            <person name="Cai C."/>
            <person name="Zhu X."/>
            <person name="Zhou B."/>
            <person name="Zhang Y."/>
            <person name="Chen Z."/>
            <person name="Xu S."/>
            <person name="Zhu R."/>
            <person name="Wang S."/>
            <person name="Zhang T."/>
            <person name="Zhao G."/>
        </authorList>
    </citation>
    <scope>NUCLEOTIDE SEQUENCE [LARGE SCALE GENOMIC DNA]</scope>
    <source>
        <strain evidence="4">cv. Xinhai21</strain>
        <tissue evidence="3">Leaf</tissue>
    </source>
</reference>
<keyword evidence="1" id="KW-0479">Metal-binding</keyword>
<evidence type="ECO:0000313" key="3">
    <source>
        <dbReference type="EMBL" id="PPS13665.1"/>
    </source>
</evidence>
<dbReference type="OrthoDB" id="990365at2759"/>
<name>A0A2P5YDK2_GOSBA</name>
<accession>A0A2P5YDK2</accession>
<keyword evidence="1" id="KW-0863">Zinc-finger</keyword>